<keyword evidence="1" id="KW-0238">DNA-binding</keyword>
<dbReference type="SUPFAM" id="SSF47413">
    <property type="entry name" value="lambda repressor-like DNA-binding domains"/>
    <property type="match status" value="1"/>
</dbReference>
<dbReference type="Pfam" id="PF01381">
    <property type="entry name" value="HTH_3"/>
    <property type="match status" value="1"/>
</dbReference>
<dbReference type="InterPro" id="IPR010982">
    <property type="entry name" value="Lambda_DNA-bd_dom_sf"/>
</dbReference>
<proteinExistence type="predicted"/>
<organism evidence="3 4">
    <name type="scientific">Ornithinibacillus caprae</name>
    <dbReference type="NCBI Taxonomy" id="2678566"/>
    <lineage>
        <taxon>Bacteria</taxon>
        <taxon>Bacillati</taxon>
        <taxon>Bacillota</taxon>
        <taxon>Bacilli</taxon>
        <taxon>Bacillales</taxon>
        <taxon>Bacillaceae</taxon>
        <taxon>Ornithinibacillus</taxon>
    </lineage>
</organism>
<dbReference type="Gene3D" id="1.10.260.40">
    <property type="entry name" value="lambda repressor-like DNA-binding domains"/>
    <property type="match status" value="1"/>
</dbReference>
<reference evidence="3 4" key="1">
    <citation type="submission" date="2019-11" db="EMBL/GenBank/DDBJ databases">
        <authorList>
            <person name="Li X."/>
        </authorList>
    </citation>
    <scope>NUCLEOTIDE SEQUENCE [LARGE SCALE GENOMIC DNA]</scope>
    <source>
        <strain evidence="3 4">L9</strain>
    </source>
</reference>
<keyword evidence="4" id="KW-1185">Reference proteome</keyword>
<evidence type="ECO:0000313" key="4">
    <source>
        <dbReference type="Proteomes" id="UP000469125"/>
    </source>
</evidence>
<dbReference type="EMBL" id="WOCA01000009">
    <property type="protein sequence ID" value="MUK89116.1"/>
    <property type="molecule type" value="Genomic_DNA"/>
</dbReference>
<dbReference type="RefSeq" id="WP_155669094.1">
    <property type="nucleotide sequence ID" value="NZ_WOCA01000009.1"/>
</dbReference>
<comment type="caution">
    <text evidence="3">The sequence shown here is derived from an EMBL/GenBank/DDBJ whole genome shotgun (WGS) entry which is preliminary data.</text>
</comment>
<protein>
    <submittedName>
        <fullName evidence="3">Helix-turn-helix domain-containing protein</fullName>
    </submittedName>
</protein>
<feature type="domain" description="HTH cro/C1-type" evidence="2">
    <location>
        <begin position="6"/>
        <end position="60"/>
    </location>
</feature>
<dbReference type="AlphaFoldDB" id="A0A6N8FK82"/>
<evidence type="ECO:0000259" key="2">
    <source>
        <dbReference type="PROSITE" id="PS50943"/>
    </source>
</evidence>
<dbReference type="InterPro" id="IPR001387">
    <property type="entry name" value="Cro/C1-type_HTH"/>
</dbReference>
<name>A0A6N8FK82_9BACI</name>
<dbReference type="CDD" id="cd00093">
    <property type="entry name" value="HTH_XRE"/>
    <property type="match status" value="1"/>
</dbReference>
<dbReference type="SMART" id="SM00530">
    <property type="entry name" value="HTH_XRE"/>
    <property type="match status" value="1"/>
</dbReference>
<evidence type="ECO:0000256" key="1">
    <source>
        <dbReference type="ARBA" id="ARBA00023125"/>
    </source>
</evidence>
<accession>A0A6N8FK82</accession>
<evidence type="ECO:0000313" key="3">
    <source>
        <dbReference type="EMBL" id="MUK89116.1"/>
    </source>
</evidence>
<gene>
    <name evidence="3" type="ORF">GMD78_12100</name>
</gene>
<dbReference type="Proteomes" id="UP000469125">
    <property type="component" value="Unassembled WGS sequence"/>
</dbReference>
<dbReference type="GO" id="GO:0003677">
    <property type="term" value="F:DNA binding"/>
    <property type="evidence" value="ECO:0007669"/>
    <property type="project" value="UniProtKB-KW"/>
</dbReference>
<dbReference type="PANTHER" id="PTHR46558:SF11">
    <property type="entry name" value="HTH-TYPE TRANSCRIPTIONAL REGULATOR XRE"/>
    <property type="match status" value="1"/>
</dbReference>
<dbReference type="PANTHER" id="PTHR46558">
    <property type="entry name" value="TRACRIPTIONAL REGULATORY PROTEIN-RELATED-RELATED"/>
    <property type="match status" value="1"/>
</dbReference>
<sequence>MFAKRLRYIRKLRQLSQEELGKKINSTKSTISNYENEYSTPSNDVLRDLANVLDTTTDYLLGRSDAPNRSEEESFQEFINDPDLQRWYKELPKSKEEDLRRLRKIWEAFKEED</sequence>
<dbReference type="PROSITE" id="PS50943">
    <property type="entry name" value="HTH_CROC1"/>
    <property type="match status" value="1"/>
</dbReference>